<evidence type="ECO:0000256" key="5">
    <source>
        <dbReference type="ARBA" id="ARBA00038092"/>
    </source>
</evidence>
<gene>
    <name evidence="10" type="ORF">GCK72_008358</name>
</gene>
<dbReference type="GO" id="GO:0061685">
    <property type="term" value="F:diphthine methylesterase activity"/>
    <property type="evidence" value="ECO:0007669"/>
    <property type="project" value="UniProtKB-EC"/>
</dbReference>
<name>A0A6A5H0V1_CAERE</name>
<dbReference type="GO" id="GO:0017183">
    <property type="term" value="P:protein histidyl modification to diphthamide"/>
    <property type="evidence" value="ECO:0007669"/>
    <property type="project" value="TreeGrafter"/>
</dbReference>
<evidence type="ECO:0000256" key="9">
    <source>
        <dbReference type="SAM" id="MobiDB-lite"/>
    </source>
</evidence>
<evidence type="ECO:0000313" key="10">
    <source>
        <dbReference type="EMBL" id="KAF1760112.1"/>
    </source>
</evidence>
<evidence type="ECO:0000256" key="4">
    <source>
        <dbReference type="ARBA" id="ARBA00022801"/>
    </source>
</evidence>
<dbReference type="GO" id="GO:0005737">
    <property type="term" value="C:cytoplasm"/>
    <property type="evidence" value="ECO:0007669"/>
    <property type="project" value="TreeGrafter"/>
</dbReference>
<protein>
    <recommendedName>
        <fullName evidence="6">methylated diphthine methylhydrolase</fullName>
        <ecNumber evidence="6">3.1.1.97</ecNumber>
    </recommendedName>
</protein>
<dbReference type="Gene3D" id="2.130.10.10">
    <property type="entry name" value="YVTN repeat-like/Quinoprotein amine dehydrogenase"/>
    <property type="match status" value="1"/>
</dbReference>
<proteinExistence type="inferred from homology"/>
<comment type="pathway">
    <text evidence="1">Protein modification; peptidyl-diphthamide biosynthesis.</text>
</comment>
<sequence>MPSKSVKLSSRPAFARHIPTSSESPSSESQRACVSTYLLDPSSDTRSGSLCILEYSQESGGLHVENEISTSAGVFRFDFQNPSTVVAALTDGSLVVQQILDPISSETTPVSSDMLLDLSLSDSSILITTDNKGHAYLVDLNTSLIVSSWLAHSLPYVPGEGCEVWSCAVTKDAQTAVTGGEDGSMKLWDARSRTQIAQSKVFGAGVVFVDFPTNSDEQQILTGSYDENIRVFDRRNLKNVLKEKKLSGGVWNIEQNASTYCVSCMYGGYTILNSESLDVVHQNRDVGTNLLYGATRMTDNSVLFCTFNDYLVVLDEF</sequence>
<comment type="similarity">
    <text evidence="5">Belongs to the DPH7 family.</text>
</comment>
<keyword evidence="3" id="KW-0677">Repeat</keyword>
<dbReference type="SUPFAM" id="SSF50978">
    <property type="entry name" value="WD40 repeat-like"/>
    <property type="match status" value="1"/>
</dbReference>
<dbReference type="SMART" id="SM00320">
    <property type="entry name" value="WD40"/>
    <property type="match status" value="2"/>
</dbReference>
<feature type="repeat" description="WD" evidence="8">
    <location>
        <begin position="157"/>
        <end position="198"/>
    </location>
</feature>
<accession>A0A6A5H0V1</accession>
<comment type="catalytic activity">
    <reaction evidence="7">
        <text>diphthine methyl ester-[translation elongation factor 2] + H2O = diphthine-[translation elongation factor 2] + methanol + H(+)</text>
        <dbReference type="Rhea" id="RHEA:42656"/>
        <dbReference type="Rhea" id="RHEA-COMP:10172"/>
        <dbReference type="Rhea" id="RHEA-COMP:10173"/>
        <dbReference type="ChEBI" id="CHEBI:15377"/>
        <dbReference type="ChEBI" id="CHEBI:15378"/>
        <dbReference type="ChEBI" id="CHEBI:17790"/>
        <dbReference type="ChEBI" id="CHEBI:79005"/>
        <dbReference type="ChEBI" id="CHEBI:82696"/>
        <dbReference type="EC" id="3.1.1.97"/>
    </reaction>
</comment>
<evidence type="ECO:0000256" key="7">
    <source>
        <dbReference type="ARBA" id="ARBA00047551"/>
    </source>
</evidence>
<evidence type="ECO:0000313" key="11">
    <source>
        <dbReference type="Proteomes" id="UP000483820"/>
    </source>
</evidence>
<comment type="caution">
    <text evidence="10">The sequence shown here is derived from an EMBL/GenBank/DDBJ whole genome shotgun (WGS) entry which is preliminary data.</text>
</comment>
<evidence type="ECO:0000256" key="8">
    <source>
        <dbReference type="PROSITE-ProRule" id="PRU00221"/>
    </source>
</evidence>
<dbReference type="InterPro" id="IPR001680">
    <property type="entry name" value="WD40_rpt"/>
</dbReference>
<evidence type="ECO:0000256" key="2">
    <source>
        <dbReference type="ARBA" id="ARBA00022574"/>
    </source>
</evidence>
<dbReference type="PROSITE" id="PS00678">
    <property type="entry name" value="WD_REPEATS_1"/>
    <property type="match status" value="1"/>
</dbReference>
<dbReference type="AlphaFoldDB" id="A0A6A5H0V1"/>
<dbReference type="EC" id="3.1.1.97" evidence="6"/>
<dbReference type="InterPro" id="IPR052415">
    <property type="entry name" value="Diphthine_MTase"/>
</dbReference>
<dbReference type="RefSeq" id="XP_053586363.1">
    <property type="nucleotide sequence ID" value="XM_053726786.1"/>
</dbReference>
<evidence type="ECO:0000256" key="1">
    <source>
        <dbReference type="ARBA" id="ARBA00005156"/>
    </source>
</evidence>
<dbReference type="GeneID" id="9809575"/>
<evidence type="ECO:0000256" key="3">
    <source>
        <dbReference type="ARBA" id="ARBA00022737"/>
    </source>
</evidence>
<dbReference type="InterPro" id="IPR015943">
    <property type="entry name" value="WD40/YVTN_repeat-like_dom_sf"/>
</dbReference>
<dbReference type="InterPro" id="IPR036322">
    <property type="entry name" value="WD40_repeat_dom_sf"/>
</dbReference>
<dbReference type="InterPro" id="IPR019775">
    <property type="entry name" value="WD40_repeat_CS"/>
</dbReference>
<dbReference type="CTD" id="9809575"/>
<keyword evidence="4" id="KW-0378">Hydrolase</keyword>
<dbReference type="Pfam" id="PF00400">
    <property type="entry name" value="WD40"/>
    <property type="match status" value="1"/>
</dbReference>
<evidence type="ECO:0000256" key="6">
    <source>
        <dbReference type="ARBA" id="ARBA00039131"/>
    </source>
</evidence>
<organism evidence="10 11">
    <name type="scientific">Caenorhabditis remanei</name>
    <name type="common">Caenorhabditis vulgaris</name>
    <dbReference type="NCBI Taxonomy" id="31234"/>
    <lineage>
        <taxon>Eukaryota</taxon>
        <taxon>Metazoa</taxon>
        <taxon>Ecdysozoa</taxon>
        <taxon>Nematoda</taxon>
        <taxon>Chromadorea</taxon>
        <taxon>Rhabditida</taxon>
        <taxon>Rhabditina</taxon>
        <taxon>Rhabditomorpha</taxon>
        <taxon>Rhabditoidea</taxon>
        <taxon>Rhabditidae</taxon>
        <taxon>Peloderinae</taxon>
        <taxon>Caenorhabditis</taxon>
    </lineage>
</organism>
<dbReference type="PANTHER" id="PTHR46042:SF1">
    <property type="entry name" value="DIPHTHINE METHYLTRANSFERASE"/>
    <property type="match status" value="1"/>
</dbReference>
<dbReference type="KEGG" id="crq:GCK72_008358"/>
<keyword evidence="2 8" id="KW-0853">WD repeat</keyword>
<feature type="region of interest" description="Disordered" evidence="9">
    <location>
        <begin position="1"/>
        <end position="30"/>
    </location>
</feature>
<dbReference type="Proteomes" id="UP000483820">
    <property type="component" value="Chromosome III"/>
</dbReference>
<dbReference type="PANTHER" id="PTHR46042">
    <property type="entry name" value="DIPHTHINE METHYLTRANSFERASE"/>
    <property type="match status" value="1"/>
</dbReference>
<dbReference type="PROSITE" id="PS50082">
    <property type="entry name" value="WD_REPEATS_2"/>
    <property type="match status" value="1"/>
</dbReference>
<dbReference type="EMBL" id="WUAV01000003">
    <property type="protein sequence ID" value="KAF1760112.1"/>
    <property type="molecule type" value="Genomic_DNA"/>
</dbReference>
<reference evidence="10 11" key="1">
    <citation type="submission" date="2019-12" db="EMBL/GenBank/DDBJ databases">
        <title>Chromosome-level assembly of the Caenorhabditis remanei genome.</title>
        <authorList>
            <person name="Teterina A.A."/>
            <person name="Willis J.H."/>
            <person name="Phillips P.C."/>
        </authorList>
    </citation>
    <scope>NUCLEOTIDE SEQUENCE [LARGE SCALE GENOMIC DNA]</scope>
    <source>
        <strain evidence="10 11">PX506</strain>
        <tissue evidence="10">Whole organism</tissue>
    </source>
</reference>